<comment type="caution">
    <text evidence="2">The sequence shown here is derived from an EMBL/GenBank/DDBJ whole genome shotgun (WGS) entry which is preliminary data.</text>
</comment>
<keyword evidence="3" id="KW-1185">Reference proteome</keyword>
<dbReference type="EMBL" id="BAABRT010000012">
    <property type="protein sequence ID" value="GAA5525169.1"/>
    <property type="molecule type" value="Genomic_DNA"/>
</dbReference>
<dbReference type="InterPro" id="IPR029063">
    <property type="entry name" value="SAM-dependent_MTases_sf"/>
</dbReference>
<dbReference type="InterPro" id="IPR053188">
    <property type="entry name" value="FkbM_Methyltransferase"/>
</dbReference>
<dbReference type="PANTHER" id="PTHR36973:SF4">
    <property type="entry name" value="NODULATION PROTEIN"/>
    <property type="match status" value="1"/>
</dbReference>
<feature type="domain" description="Methyltransferase FkbM" evidence="1">
    <location>
        <begin position="42"/>
        <end position="202"/>
    </location>
</feature>
<dbReference type="RefSeq" id="WP_345550642.1">
    <property type="nucleotide sequence ID" value="NZ_BAABRT010000012.1"/>
</dbReference>
<dbReference type="Gene3D" id="3.40.50.150">
    <property type="entry name" value="Vaccinia Virus protein VP39"/>
    <property type="match status" value="1"/>
</dbReference>
<dbReference type="SUPFAM" id="SSF53335">
    <property type="entry name" value="S-adenosyl-L-methionine-dependent methyltransferases"/>
    <property type="match status" value="1"/>
</dbReference>
<organism evidence="2 3">
    <name type="scientific">Microbulbifer aestuariivivens</name>
    <dbReference type="NCBI Taxonomy" id="1908308"/>
    <lineage>
        <taxon>Bacteria</taxon>
        <taxon>Pseudomonadati</taxon>
        <taxon>Pseudomonadota</taxon>
        <taxon>Gammaproteobacteria</taxon>
        <taxon>Cellvibrionales</taxon>
        <taxon>Microbulbiferaceae</taxon>
        <taxon>Microbulbifer</taxon>
    </lineage>
</organism>
<proteinExistence type="predicted"/>
<dbReference type="PANTHER" id="PTHR36973">
    <property type="entry name" value="SLL1456 PROTEIN-RELATED"/>
    <property type="match status" value="1"/>
</dbReference>
<sequence length="241" mass="27490">MKHKLRRLKKSIATRTLNSRGVSIFFDAHRLLPEWQVNTVFDVGANIGQSAIEFRKAFPAATIYCFEPVQKTFEKLKSNTGNLKQTKNFLIALSASDGEGRITVNEQSTQNRITSVMDCSTTEQVKIRAIDSFAAENNIDHINYLKVDTEGNDLNVLLGATNMLTNQRVDLIEVECGMNKNNTYHNYFIEILDFLSQKGYRLFGIYEQKHEWKESKPSLRRANLAFISDRLNSSTKSDNLI</sequence>
<reference evidence="2 3" key="1">
    <citation type="submission" date="2024-02" db="EMBL/GenBank/DDBJ databases">
        <title>Microbulbifer aestuariivivens NBRC 112533.</title>
        <authorList>
            <person name="Ichikawa N."/>
            <person name="Katano-Makiyama Y."/>
            <person name="Hidaka K."/>
        </authorList>
    </citation>
    <scope>NUCLEOTIDE SEQUENCE [LARGE SCALE GENOMIC DNA]</scope>
    <source>
        <strain evidence="2 3">NBRC 112533</strain>
    </source>
</reference>
<dbReference type="Pfam" id="PF05050">
    <property type="entry name" value="Methyltransf_21"/>
    <property type="match status" value="1"/>
</dbReference>
<accession>A0ABP9WPP3</accession>
<evidence type="ECO:0000313" key="3">
    <source>
        <dbReference type="Proteomes" id="UP001408594"/>
    </source>
</evidence>
<evidence type="ECO:0000259" key="1">
    <source>
        <dbReference type="Pfam" id="PF05050"/>
    </source>
</evidence>
<protein>
    <recommendedName>
        <fullName evidence="1">Methyltransferase FkbM domain-containing protein</fullName>
    </recommendedName>
</protein>
<dbReference type="NCBIfam" id="TIGR01444">
    <property type="entry name" value="fkbM_fam"/>
    <property type="match status" value="1"/>
</dbReference>
<evidence type="ECO:0000313" key="2">
    <source>
        <dbReference type="EMBL" id="GAA5525169.1"/>
    </source>
</evidence>
<dbReference type="Proteomes" id="UP001408594">
    <property type="component" value="Unassembled WGS sequence"/>
</dbReference>
<gene>
    <name evidence="2" type="ORF">Maes01_01734</name>
</gene>
<name>A0ABP9WPP3_9GAMM</name>
<dbReference type="InterPro" id="IPR006342">
    <property type="entry name" value="FkbM_mtfrase"/>
</dbReference>